<evidence type="ECO:0000313" key="1">
    <source>
        <dbReference type="EMBL" id="KAK3804281.1"/>
    </source>
</evidence>
<organism evidence="1 2">
    <name type="scientific">Elysia crispata</name>
    <name type="common">lettuce slug</name>
    <dbReference type="NCBI Taxonomy" id="231223"/>
    <lineage>
        <taxon>Eukaryota</taxon>
        <taxon>Metazoa</taxon>
        <taxon>Spiralia</taxon>
        <taxon>Lophotrochozoa</taxon>
        <taxon>Mollusca</taxon>
        <taxon>Gastropoda</taxon>
        <taxon>Heterobranchia</taxon>
        <taxon>Euthyneura</taxon>
        <taxon>Panpulmonata</taxon>
        <taxon>Sacoglossa</taxon>
        <taxon>Placobranchoidea</taxon>
        <taxon>Plakobranchidae</taxon>
        <taxon>Elysia</taxon>
    </lineage>
</organism>
<comment type="caution">
    <text evidence="1">The sequence shown here is derived from an EMBL/GenBank/DDBJ whole genome shotgun (WGS) entry which is preliminary data.</text>
</comment>
<dbReference type="EMBL" id="JAWDGP010000029">
    <property type="protein sequence ID" value="KAK3804281.1"/>
    <property type="molecule type" value="Genomic_DNA"/>
</dbReference>
<proteinExistence type="predicted"/>
<protein>
    <submittedName>
        <fullName evidence="1">Uncharacterized protein</fullName>
    </submittedName>
</protein>
<name>A0AAE1BF60_9GAST</name>
<accession>A0AAE1BF60</accession>
<reference evidence="1" key="1">
    <citation type="journal article" date="2023" name="G3 (Bethesda)">
        <title>A reference genome for the long-term kleptoplast-retaining sea slug Elysia crispata morphotype clarki.</title>
        <authorList>
            <person name="Eastman K.E."/>
            <person name="Pendleton A.L."/>
            <person name="Shaikh M.A."/>
            <person name="Suttiyut T."/>
            <person name="Ogas R."/>
            <person name="Tomko P."/>
            <person name="Gavelis G."/>
            <person name="Widhalm J.R."/>
            <person name="Wisecaver J.H."/>
        </authorList>
    </citation>
    <scope>NUCLEOTIDE SEQUENCE</scope>
    <source>
        <strain evidence="1">ECLA1</strain>
    </source>
</reference>
<dbReference type="Proteomes" id="UP001283361">
    <property type="component" value="Unassembled WGS sequence"/>
</dbReference>
<sequence>MDGGEITFLPRCEDIASFNQRQRSSSWSALPRELGRVTRKSKKSSRVDAITYGKGTKVLLSTCLITSLRLSSTKYSSSILISCLGPGTVAPGTRKSRHSGMYVSDTERNKLPACLRRNLSLVLQS</sequence>
<dbReference type="AlphaFoldDB" id="A0AAE1BF60"/>
<gene>
    <name evidence="1" type="ORF">RRG08_040788</name>
</gene>
<keyword evidence="2" id="KW-1185">Reference proteome</keyword>
<evidence type="ECO:0000313" key="2">
    <source>
        <dbReference type="Proteomes" id="UP001283361"/>
    </source>
</evidence>